<dbReference type="OrthoDB" id="278430at2759"/>
<evidence type="ECO:0000313" key="1">
    <source>
        <dbReference type="EMBL" id="EFX78044.1"/>
    </source>
</evidence>
<sequence>MRGGDQVNGAPGIYQQQHNVNTQHQGGQNYGTRFLSKQVRSRFKFKFDQYLSIQSYQFRVQVSTFCRSISYSGAQQQPGGAITDASRNG</sequence>
<dbReference type="HOGENOM" id="CLU_2457055_0_0_1"/>
<evidence type="ECO:0000313" key="2">
    <source>
        <dbReference type="Proteomes" id="UP000000305"/>
    </source>
</evidence>
<proteinExistence type="predicted"/>
<keyword evidence="2" id="KW-1185">Reference proteome</keyword>
<dbReference type="AlphaFoldDB" id="E9GR70"/>
<dbReference type="Proteomes" id="UP000000305">
    <property type="component" value="Unassembled WGS sequence"/>
</dbReference>
<dbReference type="KEGG" id="dpx:DAPPUDRAFT_246765"/>
<name>E9GR70_DAPPU</name>
<protein>
    <submittedName>
        <fullName evidence="1">Uncharacterized protein</fullName>
    </submittedName>
</protein>
<organism evidence="1 2">
    <name type="scientific">Daphnia pulex</name>
    <name type="common">Water flea</name>
    <dbReference type="NCBI Taxonomy" id="6669"/>
    <lineage>
        <taxon>Eukaryota</taxon>
        <taxon>Metazoa</taxon>
        <taxon>Ecdysozoa</taxon>
        <taxon>Arthropoda</taxon>
        <taxon>Crustacea</taxon>
        <taxon>Branchiopoda</taxon>
        <taxon>Diplostraca</taxon>
        <taxon>Cladocera</taxon>
        <taxon>Anomopoda</taxon>
        <taxon>Daphniidae</taxon>
        <taxon>Daphnia</taxon>
    </lineage>
</organism>
<reference evidence="1 2" key="1">
    <citation type="journal article" date="2011" name="Science">
        <title>The ecoresponsive genome of Daphnia pulex.</title>
        <authorList>
            <person name="Colbourne J.K."/>
            <person name="Pfrender M.E."/>
            <person name="Gilbert D."/>
            <person name="Thomas W.K."/>
            <person name="Tucker A."/>
            <person name="Oakley T.H."/>
            <person name="Tokishita S."/>
            <person name="Aerts A."/>
            <person name="Arnold G.J."/>
            <person name="Basu M.K."/>
            <person name="Bauer D.J."/>
            <person name="Caceres C.E."/>
            <person name="Carmel L."/>
            <person name="Casola C."/>
            <person name="Choi J.H."/>
            <person name="Detter J.C."/>
            <person name="Dong Q."/>
            <person name="Dusheyko S."/>
            <person name="Eads B.D."/>
            <person name="Frohlich T."/>
            <person name="Geiler-Samerotte K.A."/>
            <person name="Gerlach D."/>
            <person name="Hatcher P."/>
            <person name="Jogdeo S."/>
            <person name="Krijgsveld J."/>
            <person name="Kriventseva E.V."/>
            <person name="Kultz D."/>
            <person name="Laforsch C."/>
            <person name="Lindquist E."/>
            <person name="Lopez J."/>
            <person name="Manak J.R."/>
            <person name="Muller J."/>
            <person name="Pangilinan J."/>
            <person name="Patwardhan R.P."/>
            <person name="Pitluck S."/>
            <person name="Pritham E.J."/>
            <person name="Rechtsteiner A."/>
            <person name="Rho M."/>
            <person name="Rogozin I.B."/>
            <person name="Sakarya O."/>
            <person name="Salamov A."/>
            <person name="Schaack S."/>
            <person name="Shapiro H."/>
            <person name="Shiga Y."/>
            <person name="Skalitzky C."/>
            <person name="Smith Z."/>
            <person name="Souvorov A."/>
            <person name="Sung W."/>
            <person name="Tang Z."/>
            <person name="Tsuchiya D."/>
            <person name="Tu H."/>
            <person name="Vos H."/>
            <person name="Wang M."/>
            <person name="Wolf Y.I."/>
            <person name="Yamagata H."/>
            <person name="Yamada T."/>
            <person name="Ye Y."/>
            <person name="Shaw J.R."/>
            <person name="Andrews J."/>
            <person name="Crease T.J."/>
            <person name="Tang H."/>
            <person name="Lucas S.M."/>
            <person name="Robertson H.M."/>
            <person name="Bork P."/>
            <person name="Koonin E.V."/>
            <person name="Zdobnov E.M."/>
            <person name="Grigoriev I.V."/>
            <person name="Lynch M."/>
            <person name="Boore J.L."/>
        </authorList>
    </citation>
    <scope>NUCLEOTIDE SEQUENCE [LARGE SCALE GENOMIC DNA]</scope>
</reference>
<accession>E9GR70</accession>
<dbReference type="EMBL" id="GL732559">
    <property type="protein sequence ID" value="EFX78044.1"/>
    <property type="molecule type" value="Genomic_DNA"/>
</dbReference>
<dbReference type="InParanoid" id="E9GR70"/>
<gene>
    <name evidence="1" type="ORF">DAPPUDRAFT_246765</name>
</gene>